<dbReference type="EC" id="4.1.3.38" evidence="2"/>
<dbReference type="GO" id="GO:0046820">
    <property type="term" value="F:4-amino-4-deoxychorismate synthase activity"/>
    <property type="evidence" value="ECO:0007669"/>
    <property type="project" value="UniProtKB-EC"/>
</dbReference>
<keyword evidence="2" id="KW-0808">Transferase</keyword>
<proteinExistence type="predicted"/>
<dbReference type="PANTHER" id="PTHR11236">
    <property type="entry name" value="AMINOBENZOATE/ANTHRANILATE SYNTHASE"/>
    <property type="match status" value="1"/>
</dbReference>
<dbReference type="InterPro" id="IPR043132">
    <property type="entry name" value="BCAT-like_C"/>
</dbReference>
<name>A0ABV2JED0_9STRE</name>
<keyword evidence="2" id="KW-0456">Lyase</keyword>
<accession>A0ABV2JED0</accession>
<dbReference type="SUPFAM" id="SSF56322">
    <property type="entry name" value="ADC synthase"/>
    <property type="match status" value="1"/>
</dbReference>
<dbReference type="PANTHER" id="PTHR11236:SF50">
    <property type="entry name" value="AMINODEOXYCHORISMATE SYNTHASE COMPONENT 1"/>
    <property type="match status" value="1"/>
</dbReference>
<dbReference type="PRINTS" id="PR00095">
    <property type="entry name" value="ANTSNTHASEI"/>
</dbReference>
<dbReference type="EMBL" id="JBEPLN010000006">
    <property type="protein sequence ID" value="MET3633895.1"/>
    <property type="molecule type" value="Genomic_DNA"/>
</dbReference>
<dbReference type="Gene3D" id="3.60.120.10">
    <property type="entry name" value="Anthranilate synthase"/>
    <property type="match status" value="1"/>
</dbReference>
<dbReference type="SUPFAM" id="SSF56752">
    <property type="entry name" value="D-aminoacid aminotransferase-like PLP-dependent enzymes"/>
    <property type="match status" value="1"/>
</dbReference>
<sequence length="572" mass="65836">MHKKTVIDFKELKKRYSFRNPICELIAKDIQQVGSVLEKVEEYQEKGLYVVGYLSYEAAAFFDKHLKTHPTNLAGEYYAYFTVHDHVEMSEIPISYSPVAMPNSWRELTDSVSYHQAIDRIHHHIRQGDTYQVNYTIQLKQELLEDSFDIYNRMVVEQEAGFNAYVLHDETAIISMSPELFFKKSGHNLVTRPMKGTLKRGKNLKEDQANCDWLAADPKNRAENMMIVDLLRNDMGKICQTGSVQVTKLCQIEQYSTVWQMTSTIEGELKKDSHLYELFQSLYPCGSITGAPKISTMSIINQLEPNPRGVYCGTMGIALPNGDSIWNVAIRTIQLTRQEAYYGVGGGITWDSNWKSEYEETKQKSSVLYRQQPRFNLLTTGKIKQGQLLFEQEHFNRLEASARYFAYPFQKEILKEKLQQTLAPLEHSKEYRLRIQLNKKGDFTLEVEVLTPLSKDYLRANLVVRDKKAADSAFTHFKTTYRPHIPTSLCEQIFITEDGVLLEASIGNLVLELEENLYTPSLEFGILDGIYRQMLVAEGRVKEKILTLDDLAKAERIYLCNAVRGLYEIQIA</sequence>
<dbReference type="Pfam" id="PF01063">
    <property type="entry name" value="Aminotran_4"/>
    <property type="match status" value="1"/>
</dbReference>
<evidence type="ECO:0000313" key="2">
    <source>
        <dbReference type="EMBL" id="MET3633895.1"/>
    </source>
</evidence>
<keyword evidence="2" id="KW-0032">Aminotransferase</keyword>
<dbReference type="EC" id="2.6.1.85" evidence="2"/>
<dbReference type="NCBIfam" id="TIGR00553">
    <property type="entry name" value="pabB"/>
    <property type="match status" value="1"/>
</dbReference>
<dbReference type="RefSeq" id="WP_354367851.1">
    <property type="nucleotide sequence ID" value="NZ_JBEPLN010000006.1"/>
</dbReference>
<dbReference type="InterPro" id="IPR043131">
    <property type="entry name" value="BCAT-like_N"/>
</dbReference>
<evidence type="ECO:0000259" key="1">
    <source>
        <dbReference type="Pfam" id="PF00425"/>
    </source>
</evidence>
<dbReference type="InterPro" id="IPR001544">
    <property type="entry name" value="Aminotrans_IV"/>
</dbReference>
<comment type="caution">
    <text evidence="2">The sequence shown here is derived from an EMBL/GenBank/DDBJ whole genome shotgun (WGS) entry which is preliminary data.</text>
</comment>
<organism evidence="2 3">
    <name type="scientific">Streptococcus porcorum</name>
    <dbReference type="NCBI Taxonomy" id="701526"/>
    <lineage>
        <taxon>Bacteria</taxon>
        <taxon>Bacillati</taxon>
        <taxon>Bacillota</taxon>
        <taxon>Bacilli</taxon>
        <taxon>Lactobacillales</taxon>
        <taxon>Streptococcaceae</taxon>
        <taxon>Streptococcus</taxon>
    </lineage>
</organism>
<dbReference type="Gene3D" id="3.20.10.10">
    <property type="entry name" value="D-amino Acid Aminotransferase, subunit A, domain 2"/>
    <property type="match status" value="1"/>
</dbReference>
<feature type="domain" description="Chorismate-utilising enzyme C-terminal" evidence="1">
    <location>
        <begin position="113"/>
        <end position="364"/>
    </location>
</feature>
<dbReference type="InterPro" id="IPR015890">
    <property type="entry name" value="Chorismate_C"/>
</dbReference>
<reference evidence="2 3" key="1">
    <citation type="submission" date="2024-06" db="EMBL/GenBank/DDBJ databases">
        <title>Genomic Encyclopedia of Type Strains, Phase IV (KMG-IV): sequencing the most valuable type-strain genomes for metagenomic binning, comparative biology and taxonomic classification.</title>
        <authorList>
            <person name="Goeker M."/>
        </authorList>
    </citation>
    <scope>NUCLEOTIDE SEQUENCE [LARGE SCALE GENOMIC DNA]</scope>
    <source>
        <strain evidence="2 3">DSM 28302</strain>
    </source>
</reference>
<dbReference type="Proteomes" id="UP001549037">
    <property type="component" value="Unassembled WGS sequence"/>
</dbReference>
<dbReference type="InterPro" id="IPR005802">
    <property type="entry name" value="ADC_synth_comp_1"/>
</dbReference>
<evidence type="ECO:0000313" key="3">
    <source>
        <dbReference type="Proteomes" id="UP001549037"/>
    </source>
</evidence>
<dbReference type="GO" id="GO:0008696">
    <property type="term" value="F:4-amino-4-deoxychorismate lyase activity"/>
    <property type="evidence" value="ECO:0007669"/>
    <property type="project" value="UniProtKB-EC"/>
</dbReference>
<gene>
    <name evidence="2" type="ORF">ABID28_000530</name>
</gene>
<dbReference type="InterPro" id="IPR036038">
    <property type="entry name" value="Aminotransferase-like"/>
</dbReference>
<dbReference type="Pfam" id="PF00425">
    <property type="entry name" value="Chorismate_bind"/>
    <property type="match status" value="1"/>
</dbReference>
<protein>
    <submittedName>
        <fullName evidence="2">Para-aminobenzoate synthetase/4-amino-4-deoxychorismate lyase</fullName>
        <ecNumber evidence="2">2.6.1.85</ecNumber>
        <ecNumber evidence="2">4.1.3.38</ecNumber>
    </submittedName>
</protein>
<dbReference type="InterPro" id="IPR019999">
    <property type="entry name" value="Anth_synth_I-like"/>
</dbReference>
<dbReference type="InterPro" id="IPR005801">
    <property type="entry name" value="ADC_synthase"/>
</dbReference>
<dbReference type="Gene3D" id="3.30.470.10">
    <property type="match status" value="1"/>
</dbReference>
<keyword evidence="3" id="KW-1185">Reference proteome</keyword>